<name>A0A0F3H6F2_STRPA</name>
<dbReference type="Proteomes" id="UP000462658">
    <property type="component" value="Unassembled WGS sequence"/>
</dbReference>
<dbReference type="Proteomes" id="UP000285725">
    <property type="component" value="Unassembled WGS sequence"/>
</dbReference>
<evidence type="ECO:0000259" key="1">
    <source>
        <dbReference type="Pfam" id="PF04961"/>
    </source>
</evidence>
<dbReference type="EMBL" id="JAQMJV010000009">
    <property type="protein sequence ID" value="MDB8620088.1"/>
    <property type="molecule type" value="Genomic_DNA"/>
</dbReference>
<dbReference type="Proteomes" id="UP001212685">
    <property type="component" value="Unassembled WGS sequence"/>
</dbReference>
<dbReference type="EMBL" id="WMZA01000001">
    <property type="protein sequence ID" value="MTR62380.1"/>
    <property type="molecule type" value="Genomic_DNA"/>
</dbReference>
<proteinExistence type="predicted"/>
<evidence type="ECO:0000313" key="2">
    <source>
        <dbReference type="EMBL" id="MDB8620088.1"/>
    </source>
</evidence>
<feature type="domain" description="Cyclodeaminase/cyclohydrolase" evidence="1">
    <location>
        <begin position="7"/>
        <end position="183"/>
    </location>
</feature>
<reference evidence="3 6" key="2">
    <citation type="journal article" date="2019" name="Nat. Med.">
        <title>A library of human gut bacterial isolates paired with longitudinal multiomics data enables mechanistic microbiome research.</title>
        <authorList>
            <person name="Poyet M."/>
            <person name="Groussin M."/>
            <person name="Gibbons S.M."/>
            <person name="Avila-Pacheco J."/>
            <person name="Jiang X."/>
            <person name="Kearney S.M."/>
            <person name="Perrotta A.R."/>
            <person name="Berdy B."/>
            <person name="Zhao S."/>
            <person name="Lieberman T.D."/>
            <person name="Swanson P.K."/>
            <person name="Smith M."/>
            <person name="Roesemann S."/>
            <person name="Alexander J.E."/>
            <person name="Rich S.A."/>
            <person name="Livny J."/>
            <person name="Vlamakis H."/>
            <person name="Clish C."/>
            <person name="Bullock K."/>
            <person name="Deik A."/>
            <person name="Scott J."/>
            <person name="Pierce K.A."/>
            <person name="Xavier R.J."/>
            <person name="Alm E.J."/>
        </authorList>
    </citation>
    <scope>NUCLEOTIDE SEQUENCE [LARGE SCALE GENOMIC DNA]</scope>
    <source>
        <strain evidence="3 6">BIOML-A10</strain>
    </source>
</reference>
<evidence type="ECO:0000313" key="6">
    <source>
        <dbReference type="Proteomes" id="UP000462658"/>
    </source>
</evidence>
<dbReference type="Gene3D" id="1.20.120.680">
    <property type="entry name" value="Formiminotetrahydrofolate cyclodeaminase monomer, up-and-down helical bundle"/>
    <property type="match status" value="1"/>
</dbReference>
<evidence type="ECO:0000313" key="5">
    <source>
        <dbReference type="Proteomes" id="UP000285725"/>
    </source>
</evidence>
<accession>A0A0F3H6F2</accession>
<dbReference type="SUPFAM" id="SSF101262">
    <property type="entry name" value="Methenyltetrahydrofolate cyclohydrolase-like"/>
    <property type="match status" value="1"/>
</dbReference>
<sequence length="209" mass="22347">MKLVDLSITEFAKVLGSDAPAPGGGSAAALSAANGISLTKMVCELTIGKKKYAEFEDHIKGVHEKSAQLQDQLLEAIDKDTEAFNVVSAVFDLPKETEEEKAARREAMQKALKHATVSPFSMMELIVEALETTKEAVGKSNTNAASDLGVAALNLKAGLQGAWLNVLINISGIKDQDFVQEYHGKGLKLLQTGSDLADNIYQTILESLS</sequence>
<dbReference type="Pfam" id="PF04961">
    <property type="entry name" value="FTCD_C"/>
    <property type="match status" value="1"/>
</dbReference>
<dbReference type="RefSeq" id="WP_024054843.1">
    <property type="nucleotide sequence ID" value="NZ_CABJDC010000001.1"/>
</dbReference>
<reference evidence="2" key="3">
    <citation type="submission" date="2023-01" db="EMBL/GenBank/DDBJ databases">
        <title>Human gut microbiome strain richness.</title>
        <authorList>
            <person name="Chen-Liaw A."/>
        </authorList>
    </citation>
    <scope>NUCLEOTIDE SEQUENCE</scope>
    <source>
        <strain evidence="2">1001262st2_G8_1001262B_160229</strain>
    </source>
</reference>
<dbReference type="EMBL" id="QRQU01000001">
    <property type="protein sequence ID" value="RHN27219.1"/>
    <property type="molecule type" value="Genomic_DNA"/>
</dbReference>
<comment type="caution">
    <text evidence="3">The sequence shown here is derived from an EMBL/GenBank/DDBJ whole genome shotgun (WGS) entry which is preliminary data.</text>
</comment>
<reference evidence="4 5" key="1">
    <citation type="submission" date="2018-08" db="EMBL/GenBank/DDBJ databases">
        <title>A genome reference for cultivated species of the human gut microbiota.</title>
        <authorList>
            <person name="Zou Y."/>
            <person name="Xue W."/>
            <person name="Luo G."/>
        </authorList>
    </citation>
    <scope>NUCLEOTIDE SEQUENCE [LARGE SCALE GENOMIC DNA]</scope>
    <source>
        <strain evidence="4 5">AF30-12BH</strain>
    </source>
</reference>
<dbReference type="GO" id="GO:0003824">
    <property type="term" value="F:catalytic activity"/>
    <property type="evidence" value="ECO:0007669"/>
    <property type="project" value="InterPro"/>
</dbReference>
<organism evidence="3 6">
    <name type="scientific">Streptococcus parasanguinis</name>
    <dbReference type="NCBI Taxonomy" id="1318"/>
    <lineage>
        <taxon>Bacteria</taxon>
        <taxon>Bacillati</taxon>
        <taxon>Bacillota</taxon>
        <taxon>Bacilli</taxon>
        <taxon>Lactobacillales</taxon>
        <taxon>Streptococcaceae</taxon>
        <taxon>Streptococcus</taxon>
    </lineage>
</organism>
<gene>
    <name evidence="4" type="ORF">DWZ19_01850</name>
    <name evidence="3" type="ORF">GMC80_03195</name>
    <name evidence="2" type="ORF">PNV36_06665</name>
</gene>
<dbReference type="InterPro" id="IPR036178">
    <property type="entry name" value="Formintransfe-cycloase-like_sf"/>
</dbReference>
<evidence type="ECO:0000313" key="4">
    <source>
        <dbReference type="EMBL" id="RHN27219.1"/>
    </source>
</evidence>
<protein>
    <submittedName>
        <fullName evidence="2">Cyclodeaminase/cyclohydrolase family protein</fullName>
    </submittedName>
    <submittedName>
        <fullName evidence="3">Sugar ABC transporter substrate-binding protein</fullName>
    </submittedName>
</protein>
<dbReference type="AlphaFoldDB" id="A0A0F3H6F2"/>
<evidence type="ECO:0000313" key="3">
    <source>
        <dbReference type="EMBL" id="MTR62380.1"/>
    </source>
</evidence>
<dbReference type="InterPro" id="IPR007044">
    <property type="entry name" value="Cyclodeamin/CycHdrlase"/>
</dbReference>